<protein>
    <submittedName>
        <fullName evidence="2">Serine hydrolase domain-containing protein</fullName>
        <ecNumber evidence="2">3.1.1.103</ecNumber>
    </submittedName>
</protein>
<accession>A0ABT8LAJ4</accession>
<dbReference type="PROSITE" id="PS51257">
    <property type="entry name" value="PROKAR_LIPOPROTEIN"/>
    <property type="match status" value="1"/>
</dbReference>
<evidence type="ECO:0000313" key="3">
    <source>
        <dbReference type="Proteomes" id="UP001172083"/>
    </source>
</evidence>
<dbReference type="PANTHER" id="PTHR46825:SF9">
    <property type="entry name" value="BETA-LACTAMASE-RELATED DOMAIN-CONTAINING PROTEIN"/>
    <property type="match status" value="1"/>
</dbReference>
<feature type="domain" description="Beta-lactamase-related" evidence="1">
    <location>
        <begin position="47"/>
        <end position="362"/>
    </location>
</feature>
<dbReference type="Pfam" id="PF00144">
    <property type="entry name" value="Beta-lactamase"/>
    <property type="match status" value="1"/>
</dbReference>
<comment type="caution">
    <text evidence="2">The sequence shown here is derived from an EMBL/GenBank/DDBJ whole genome shotgun (WGS) entry which is preliminary data.</text>
</comment>
<organism evidence="2 3">
    <name type="scientific">Agaribacillus aureus</name>
    <dbReference type="NCBI Taxonomy" id="3051825"/>
    <lineage>
        <taxon>Bacteria</taxon>
        <taxon>Pseudomonadati</taxon>
        <taxon>Bacteroidota</taxon>
        <taxon>Cytophagia</taxon>
        <taxon>Cytophagales</taxon>
        <taxon>Splendidivirgaceae</taxon>
        <taxon>Agaribacillus</taxon>
    </lineage>
</organism>
<dbReference type="Proteomes" id="UP001172083">
    <property type="component" value="Unassembled WGS sequence"/>
</dbReference>
<dbReference type="InterPro" id="IPR001466">
    <property type="entry name" value="Beta-lactam-related"/>
</dbReference>
<name>A0ABT8LAJ4_9BACT</name>
<dbReference type="RefSeq" id="WP_346760118.1">
    <property type="nucleotide sequence ID" value="NZ_JAUJEB010000005.1"/>
</dbReference>
<dbReference type="EC" id="3.1.1.103" evidence="2"/>
<dbReference type="InterPro" id="IPR012338">
    <property type="entry name" value="Beta-lactam/transpept-like"/>
</dbReference>
<keyword evidence="2" id="KW-0378">Hydrolase</keyword>
<dbReference type="GO" id="GO:0016787">
    <property type="term" value="F:hydrolase activity"/>
    <property type="evidence" value="ECO:0007669"/>
    <property type="project" value="UniProtKB-KW"/>
</dbReference>
<gene>
    <name evidence="2" type="ORF">QQ020_22055</name>
</gene>
<dbReference type="SUPFAM" id="SSF56601">
    <property type="entry name" value="beta-lactamase/transpeptidase-like"/>
    <property type="match status" value="1"/>
</dbReference>
<sequence length="379" mass="41922">MKNIFHLLLVGSLLISCKKEPELLIDSHQCNPVTVVANNHTEEEALQDLLNDYVANGIPGVAVVVDSKTKGFFLGVAGMTDIAAKVPMTSCHTFRVASLTKTFMGAAFMQLLETGAINLDDQISAILDDEILADLDKSDETTIAELLNHTSGIPNYDDNSRFVASVLNEPGKVLTVEDRLNFARELRGTPDWVIEKYEQIYSNTNYLLLQLILEKVTGKPYETYLSENITVPLGLRKTTFSTINTFPNGLSSGYCDMYDNGKLRDVNLFDANRWSGEASAISNAMDIYTFFNALITGQLIDPSAFENMKNNKYGLLIEEFDGIQAVGHDGQGIGYSSEMWYFPEKALTITLIANKGRIDDDQPSIQDFVALFLGVLSLH</sequence>
<dbReference type="InterPro" id="IPR050491">
    <property type="entry name" value="AmpC-like"/>
</dbReference>
<keyword evidence="3" id="KW-1185">Reference proteome</keyword>
<proteinExistence type="predicted"/>
<dbReference type="EMBL" id="JAUJEB010000005">
    <property type="protein sequence ID" value="MDN5214779.1"/>
    <property type="molecule type" value="Genomic_DNA"/>
</dbReference>
<reference evidence="2" key="1">
    <citation type="submission" date="2023-06" db="EMBL/GenBank/DDBJ databases">
        <title>Genomic of Agaribacillus aureum.</title>
        <authorList>
            <person name="Wang G."/>
        </authorList>
    </citation>
    <scope>NUCLEOTIDE SEQUENCE</scope>
    <source>
        <strain evidence="2">BMA12</strain>
    </source>
</reference>
<dbReference type="Gene3D" id="3.40.710.10">
    <property type="entry name" value="DD-peptidase/beta-lactamase superfamily"/>
    <property type="match status" value="1"/>
</dbReference>
<evidence type="ECO:0000313" key="2">
    <source>
        <dbReference type="EMBL" id="MDN5214779.1"/>
    </source>
</evidence>
<dbReference type="PANTHER" id="PTHR46825">
    <property type="entry name" value="D-ALANYL-D-ALANINE-CARBOXYPEPTIDASE/ENDOPEPTIDASE AMPH"/>
    <property type="match status" value="1"/>
</dbReference>
<evidence type="ECO:0000259" key="1">
    <source>
        <dbReference type="Pfam" id="PF00144"/>
    </source>
</evidence>